<dbReference type="PANTHER" id="PTHR43037">
    <property type="entry name" value="UNNAMED PRODUCT-RELATED"/>
    <property type="match status" value="1"/>
</dbReference>
<dbReference type="InterPro" id="IPR029058">
    <property type="entry name" value="AB_hydrolase_fold"/>
</dbReference>
<evidence type="ECO:0000256" key="3">
    <source>
        <dbReference type="SAM" id="SignalP"/>
    </source>
</evidence>
<protein>
    <submittedName>
        <fullName evidence="4">Alpha/beta hydrolase family esterase</fullName>
    </submittedName>
</protein>
<gene>
    <name evidence="4" type="ORF">ACFOW7_11325</name>
</gene>
<proteinExistence type="predicted"/>
<accession>A0ABV8MRI3</accession>
<dbReference type="RefSeq" id="WP_378164223.1">
    <property type="nucleotide sequence ID" value="NZ_JBHSBU010000001.1"/>
</dbReference>
<dbReference type="GO" id="GO:0016787">
    <property type="term" value="F:hydrolase activity"/>
    <property type="evidence" value="ECO:0007669"/>
    <property type="project" value="UniProtKB-KW"/>
</dbReference>
<organism evidence="4 5">
    <name type="scientific">Chitinimonas lacunae</name>
    <dbReference type="NCBI Taxonomy" id="1963018"/>
    <lineage>
        <taxon>Bacteria</taxon>
        <taxon>Pseudomonadati</taxon>
        <taxon>Pseudomonadota</taxon>
        <taxon>Betaproteobacteria</taxon>
        <taxon>Neisseriales</taxon>
        <taxon>Chitinibacteraceae</taxon>
        <taxon>Chitinimonas</taxon>
    </lineage>
</organism>
<feature type="signal peptide" evidence="3">
    <location>
        <begin position="1"/>
        <end position="20"/>
    </location>
</feature>
<dbReference type="Proteomes" id="UP001595791">
    <property type="component" value="Unassembled WGS sequence"/>
</dbReference>
<evidence type="ECO:0000256" key="2">
    <source>
        <dbReference type="ARBA" id="ARBA00022801"/>
    </source>
</evidence>
<dbReference type="EMBL" id="JBHSBU010000001">
    <property type="protein sequence ID" value="MFC4159936.1"/>
    <property type="molecule type" value="Genomic_DNA"/>
</dbReference>
<evidence type="ECO:0000256" key="1">
    <source>
        <dbReference type="ARBA" id="ARBA00022729"/>
    </source>
</evidence>
<dbReference type="InterPro" id="IPR050955">
    <property type="entry name" value="Plant_Biomass_Hydrol_Est"/>
</dbReference>
<evidence type="ECO:0000313" key="4">
    <source>
        <dbReference type="EMBL" id="MFC4159936.1"/>
    </source>
</evidence>
<keyword evidence="2 4" id="KW-0378">Hydrolase</keyword>
<dbReference type="SUPFAM" id="SSF53474">
    <property type="entry name" value="alpha/beta-Hydrolases"/>
    <property type="match status" value="1"/>
</dbReference>
<reference evidence="5" key="1">
    <citation type="journal article" date="2019" name="Int. J. Syst. Evol. Microbiol.">
        <title>The Global Catalogue of Microorganisms (GCM) 10K type strain sequencing project: providing services to taxonomists for standard genome sequencing and annotation.</title>
        <authorList>
            <consortium name="The Broad Institute Genomics Platform"/>
            <consortium name="The Broad Institute Genome Sequencing Center for Infectious Disease"/>
            <person name="Wu L."/>
            <person name="Ma J."/>
        </authorList>
    </citation>
    <scope>NUCLEOTIDE SEQUENCE [LARGE SCALE GENOMIC DNA]</scope>
    <source>
        <strain evidence="5">LMG 29894</strain>
    </source>
</reference>
<keyword evidence="5" id="KW-1185">Reference proteome</keyword>
<comment type="caution">
    <text evidence="4">The sequence shown here is derived from an EMBL/GenBank/DDBJ whole genome shotgun (WGS) entry which is preliminary data.</text>
</comment>
<dbReference type="Gene3D" id="3.40.50.1820">
    <property type="entry name" value="alpha/beta hydrolase"/>
    <property type="match status" value="1"/>
</dbReference>
<sequence>MSRSLVRTVIVSTVWLGAQAAELAAPASLSLPRPARLPELGPGDHEISLVHQNVTHRFQVHVPRRVGQTSPAPLLLSFHGGGGTAAAGEAVTQLIPFSDSKGFVLVEPEGYDIANTGVRTWNAGACCGPAVTRQIDHVGATAAFLDLIQRKLMIDPKRIYATGHSNGGMLAYRLACELSDRIAAIAPNAAFLMNQDLAQNPPRTLFACQPKRPVPVFHMHGLSDACAPFNGGVGHTDPSIRPPVSYGINLFRQLNRTSPASTISYQRGATTCETWTGLTGADVTLCTSAEAGHVWPGSDLYRWETRQNCGGNKTEDLDANSALWSFMLAHPLP</sequence>
<name>A0ABV8MRI3_9NEIS</name>
<feature type="chain" id="PRO_5047145881" evidence="3">
    <location>
        <begin position="21"/>
        <end position="333"/>
    </location>
</feature>
<evidence type="ECO:0000313" key="5">
    <source>
        <dbReference type="Proteomes" id="UP001595791"/>
    </source>
</evidence>
<keyword evidence="1 3" id="KW-0732">Signal</keyword>
<dbReference type="PANTHER" id="PTHR43037:SF5">
    <property type="entry name" value="FERULOYL ESTERASE"/>
    <property type="match status" value="1"/>
</dbReference>